<dbReference type="AlphaFoldDB" id="A0A345UGV8"/>
<dbReference type="Proteomes" id="UP000254808">
    <property type="component" value="Chromosome"/>
</dbReference>
<evidence type="ECO:0000256" key="9">
    <source>
        <dbReference type="ARBA" id="ARBA00023098"/>
    </source>
</evidence>
<keyword evidence="5" id="KW-0276">Fatty acid metabolism</keyword>
<dbReference type="InterPro" id="IPR006176">
    <property type="entry name" value="3-OHacyl-CoA_DH_NAD-bd"/>
</dbReference>
<dbReference type="GO" id="GO:0016509">
    <property type="term" value="F:long-chain (3S)-3-hydroxyacyl-CoA dehydrogenase (NAD+) activity"/>
    <property type="evidence" value="ECO:0007669"/>
    <property type="project" value="TreeGrafter"/>
</dbReference>
<name>A0A345UGV8_9BACT</name>
<gene>
    <name evidence="16" type="ORF">CYPRO_0423</name>
</gene>
<dbReference type="PANTHER" id="PTHR43612">
    <property type="entry name" value="TRIFUNCTIONAL ENZYME SUBUNIT ALPHA"/>
    <property type="match status" value="1"/>
</dbReference>
<dbReference type="GO" id="GO:0070403">
    <property type="term" value="F:NAD+ binding"/>
    <property type="evidence" value="ECO:0007669"/>
    <property type="project" value="InterPro"/>
</dbReference>
<keyword evidence="7" id="KW-0560">Oxidoreductase</keyword>
<dbReference type="InterPro" id="IPR006180">
    <property type="entry name" value="3-OHacyl-CoA_DH_CS"/>
</dbReference>
<keyword evidence="11" id="KW-0511">Multifunctional enzyme</keyword>
<dbReference type="PANTHER" id="PTHR43612:SF3">
    <property type="entry name" value="TRIFUNCTIONAL ENZYME SUBUNIT ALPHA, MITOCHONDRIAL"/>
    <property type="match status" value="1"/>
</dbReference>
<dbReference type="Pfam" id="PF02737">
    <property type="entry name" value="3HCDH_N"/>
    <property type="match status" value="1"/>
</dbReference>
<evidence type="ECO:0000256" key="8">
    <source>
        <dbReference type="ARBA" id="ARBA00023027"/>
    </source>
</evidence>
<dbReference type="FunFam" id="3.90.226.10:FF:000011">
    <property type="entry name" value="Fatty acid oxidation complex subunit alpha"/>
    <property type="match status" value="1"/>
</dbReference>
<comment type="similarity">
    <text evidence="13">Belongs to the enoyl-CoA hydratase/isomerase family.</text>
</comment>
<dbReference type="InterPro" id="IPR018376">
    <property type="entry name" value="Enoyl-CoA_hyd/isom_CS"/>
</dbReference>
<dbReference type="PROSITE" id="PS00166">
    <property type="entry name" value="ENOYL_COA_HYDRATASE"/>
    <property type="match status" value="1"/>
</dbReference>
<feature type="domain" description="3-hydroxyacyl-CoA dehydrogenase C-terminal" evidence="14">
    <location>
        <begin position="613"/>
        <end position="697"/>
    </location>
</feature>
<dbReference type="UniPathway" id="UPA00659"/>
<dbReference type="RefSeq" id="WP_114983049.1">
    <property type="nucleotide sequence ID" value="NZ_CP027806.1"/>
</dbReference>
<dbReference type="GO" id="GO:0004300">
    <property type="term" value="F:enoyl-CoA hydratase activity"/>
    <property type="evidence" value="ECO:0007669"/>
    <property type="project" value="UniProtKB-EC"/>
</dbReference>
<dbReference type="Pfam" id="PF00378">
    <property type="entry name" value="ECH_1"/>
    <property type="match status" value="1"/>
</dbReference>
<dbReference type="CDD" id="cd06558">
    <property type="entry name" value="crotonase-like"/>
    <property type="match status" value="1"/>
</dbReference>
<dbReference type="PROSITE" id="PS00067">
    <property type="entry name" value="3HCDH"/>
    <property type="match status" value="1"/>
</dbReference>
<evidence type="ECO:0000256" key="1">
    <source>
        <dbReference type="ARBA" id="ARBA00005005"/>
    </source>
</evidence>
<organism evidence="16 17">
    <name type="scientific">Cyclonatronum proteinivorum</name>
    <dbReference type="NCBI Taxonomy" id="1457365"/>
    <lineage>
        <taxon>Bacteria</taxon>
        <taxon>Pseudomonadati</taxon>
        <taxon>Balneolota</taxon>
        <taxon>Balneolia</taxon>
        <taxon>Balneolales</taxon>
        <taxon>Cyclonatronaceae</taxon>
        <taxon>Cyclonatronum</taxon>
    </lineage>
</organism>
<sequence length="701" mass="76663">MLTLTRENAIAWLTLDQPGDKVNTLGKEMISGFGKLLDEVQQDAGIKAVVLISGKENNFIAGADIKMFDTFTTPEEFGAFIKTGTDLLDRIEKFPKPVIAAINGGCIGGGLEVVMACHYRIATDDPATKFAVPEVKLGLLPGAGGTQRLPRLVGVPTALDMMLTGKNVYPRQAKRMGLVHELTHRHGLRQAAHYRAEKLMKEKPKSGKLPLVAKLLTNTAARNIAFSKARETVMRQTRGNYPAPLRIIDSVKAGLTQSREKGFETERRLFSELAFTPESAALRSLFFGMQSVKKNPWQGKDRKVERIGVLGSGLMGGGIADVSAANGYRISLKDRDTASAVKGFEAIRRETDKKVKKRIMSSFEGDAHLARITPTGSYEHFRDIPIVIEAVFEDLKIKHAVLKEVEAVSPDAIFASNTSSLPIADIAKGAKKPENVVGMHYFSPVQKMPLLEIIKTDQTSEEAISTAYEIGIRQGKTVIVVHDGPGFYTTRILAPFINEALLLLEEGAAIEDIDRAMKDFGFPVGPIVLIDEVGIDVAAHVADVLGPLFRERGATPSDSARKLYDAGFRGRKNAKGFYRYGEGKGKKKEINPDIYAHFGGTSRKKISAEVIQKRMSTVMLNEALLCLQENILDSATDGDLGAVLGLGFPPFHGGPFRYIDLMGAEVILNQLKTLEQEHGARFTPAKLLEEHAKAGRKFREG</sequence>
<dbReference type="Gene3D" id="1.10.1040.50">
    <property type="match status" value="1"/>
</dbReference>
<comment type="similarity">
    <text evidence="2">In the central section; belongs to the 3-hydroxyacyl-CoA dehydrogenase family.</text>
</comment>
<evidence type="ECO:0000256" key="12">
    <source>
        <dbReference type="ARBA" id="ARBA00049556"/>
    </source>
</evidence>
<dbReference type="Gene3D" id="3.40.50.720">
    <property type="entry name" value="NAD(P)-binding Rossmann-like Domain"/>
    <property type="match status" value="1"/>
</dbReference>
<evidence type="ECO:0000256" key="2">
    <source>
        <dbReference type="ARBA" id="ARBA00007005"/>
    </source>
</evidence>
<evidence type="ECO:0000256" key="5">
    <source>
        <dbReference type="ARBA" id="ARBA00022832"/>
    </source>
</evidence>
<evidence type="ECO:0000259" key="14">
    <source>
        <dbReference type="Pfam" id="PF00725"/>
    </source>
</evidence>
<evidence type="ECO:0000313" key="17">
    <source>
        <dbReference type="Proteomes" id="UP000254808"/>
    </source>
</evidence>
<evidence type="ECO:0000256" key="3">
    <source>
        <dbReference type="ARBA" id="ARBA00008750"/>
    </source>
</evidence>
<dbReference type="InterPro" id="IPR036291">
    <property type="entry name" value="NAD(P)-bd_dom_sf"/>
</dbReference>
<dbReference type="EC" id="4.2.1.17" evidence="4"/>
<dbReference type="Pfam" id="PF00725">
    <property type="entry name" value="3HCDH"/>
    <property type="match status" value="2"/>
</dbReference>
<dbReference type="SUPFAM" id="SSF52096">
    <property type="entry name" value="ClpP/crotonase"/>
    <property type="match status" value="1"/>
</dbReference>
<dbReference type="SUPFAM" id="SSF48179">
    <property type="entry name" value="6-phosphogluconate dehydrogenase C-terminal domain-like"/>
    <property type="match status" value="2"/>
</dbReference>
<comment type="catalytic activity">
    <reaction evidence="12">
        <text>a (3S)-3-hydroxyacyl-CoA + NAD(+) = a 3-oxoacyl-CoA + NADH + H(+)</text>
        <dbReference type="Rhea" id="RHEA:22432"/>
        <dbReference type="ChEBI" id="CHEBI:15378"/>
        <dbReference type="ChEBI" id="CHEBI:57318"/>
        <dbReference type="ChEBI" id="CHEBI:57540"/>
        <dbReference type="ChEBI" id="CHEBI:57945"/>
        <dbReference type="ChEBI" id="CHEBI:90726"/>
        <dbReference type="EC" id="1.1.1.35"/>
    </reaction>
</comment>
<comment type="pathway">
    <text evidence="1">Lipid metabolism; fatty acid beta-oxidation.</text>
</comment>
<evidence type="ECO:0000259" key="15">
    <source>
        <dbReference type="Pfam" id="PF02737"/>
    </source>
</evidence>
<evidence type="ECO:0000256" key="4">
    <source>
        <dbReference type="ARBA" id="ARBA00012076"/>
    </source>
</evidence>
<evidence type="ECO:0000256" key="10">
    <source>
        <dbReference type="ARBA" id="ARBA00023239"/>
    </source>
</evidence>
<dbReference type="InterPro" id="IPR006108">
    <property type="entry name" value="3HC_DH_C"/>
</dbReference>
<keyword evidence="8" id="KW-0520">NAD</keyword>
<evidence type="ECO:0000256" key="11">
    <source>
        <dbReference type="ARBA" id="ARBA00023268"/>
    </source>
</evidence>
<keyword evidence="6" id="KW-0442">Lipid degradation</keyword>
<dbReference type="InterPro" id="IPR001753">
    <property type="entry name" value="Enoyl-CoA_hydra/iso"/>
</dbReference>
<dbReference type="Gene3D" id="3.90.226.10">
    <property type="entry name" value="2-enoyl-CoA Hydratase, Chain A, domain 1"/>
    <property type="match status" value="1"/>
</dbReference>
<feature type="domain" description="3-hydroxyacyl-CoA dehydrogenase C-terminal" evidence="14">
    <location>
        <begin position="486"/>
        <end position="580"/>
    </location>
</feature>
<evidence type="ECO:0000256" key="7">
    <source>
        <dbReference type="ARBA" id="ARBA00023002"/>
    </source>
</evidence>
<dbReference type="SUPFAM" id="SSF51735">
    <property type="entry name" value="NAD(P)-binding Rossmann-fold domains"/>
    <property type="match status" value="1"/>
</dbReference>
<proteinExistence type="inferred from homology"/>
<comment type="similarity">
    <text evidence="3">In the N-terminal section; belongs to the enoyl-CoA hydratase/isomerase family.</text>
</comment>
<keyword evidence="17" id="KW-1185">Reference proteome</keyword>
<dbReference type="FunFam" id="3.40.50.720:FF:000009">
    <property type="entry name" value="Fatty oxidation complex, alpha subunit"/>
    <property type="match status" value="1"/>
</dbReference>
<reference evidence="16 17" key="1">
    <citation type="submission" date="2018-03" db="EMBL/GenBank/DDBJ databases">
        <title>Phenotypic and genomic properties of Cyclonatronum proteinivorum gen. nov., sp. nov., a haloalkaliphilic bacteroidete from soda lakes possessing Na+-translocating rhodopsin.</title>
        <authorList>
            <person name="Toshchakov S.V."/>
            <person name="Korzhenkov A."/>
            <person name="Samarov N.I."/>
            <person name="Kublanov I.V."/>
            <person name="Muntyan M.S."/>
            <person name="Sorokin D.Y."/>
        </authorList>
    </citation>
    <scope>NUCLEOTIDE SEQUENCE [LARGE SCALE GENOMIC DNA]</scope>
    <source>
        <strain evidence="16 17">Omega</strain>
    </source>
</reference>
<evidence type="ECO:0000256" key="6">
    <source>
        <dbReference type="ARBA" id="ARBA00022963"/>
    </source>
</evidence>
<dbReference type="InterPro" id="IPR008927">
    <property type="entry name" value="6-PGluconate_DH-like_C_sf"/>
</dbReference>
<accession>A0A345UGV8</accession>
<dbReference type="InterPro" id="IPR029045">
    <property type="entry name" value="ClpP/crotonase-like_dom_sf"/>
</dbReference>
<protein>
    <recommendedName>
        <fullName evidence="4">enoyl-CoA hydratase</fullName>
        <ecNumber evidence="4">4.2.1.17</ecNumber>
    </recommendedName>
</protein>
<keyword evidence="10 16" id="KW-0456">Lyase</keyword>
<dbReference type="GO" id="GO:0006635">
    <property type="term" value="P:fatty acid beta-oxidation"/>
    <property type="evidence" value="ECO:0007669"/>
    <property type="project" value="UniProtKB-UniPathway"/>
</dbReference>
<keyword evidence="9" id="KW-0443">Lipid metabolism</keyword>
<evidence type="ECO:0000313" key="16">
    <source>
        <dbReference type="EMBL" id="AXI99709.1"/>
    </source>
</evidence>
<dbReference type="KEGG" id="cprv:CYPRO_0423"/>
<dbReference type="InterPro" id="IPR050136">
    <property type="entry name" value="FA_oxidation_alpha_subunit"/>
</dbReference>
<evidence type="ECO:0000256" key="13">
    <source>
        <dbReference type="RuleBase" id="RU003707"/>
    </source>
</evidence>
<dbReference type="EMBL" id="CP027806">
    <property type="protein sequence ID" value="AXI99709.1"/>
    <property type="molecule type" value="Genomic_DNA"/>
</dbReference>
<feature type="domain" description="3-hydroxyacyl-CoA dehydrogenase NAD binding" evidence="15">
    <location>
        <begin position="307"/>
        <end position="483"/>
    </location>
</feature>
<dbReference type="OrthoDB" id="9771883at2"/>